<gene>
    <name evidence="2" type="ORF">GOMPHAMPRED_007596</name>
</gene>
<comment type="caution">
    <text evidence="2">The sequence shown here is derived from an EMBL/GenBank/DDBJ whole genome shotgun (WGS) entry which is preliminary data.</text>
</comment>
<dbReference type="InterPro" id="IPR020347">
    <property type="entry name" value="Pop8"/>
</dbReference>
<name>A0A8H3IFY3_9LECA</name>
<reference evidence="2" key="1">
    <citation type="submission" date="2021-03" db="EMBL/GenBank/DDBJ databases">
        <authorList>
            <person name="Tagirdzhanova G."/>
        </authorList>
    </citation>
    <scope>NUCLEOTIDE SEQUENCE</scope>
</reference>
<dbReference type="OrthoDB" id="5530243at2759"/>
<dbReference type="EMBL" id="CAJPDQ010000007">
    <property type="protein sequence ID" value="CAF9912219.1"/>
    <property type="molecule type" value="Genomic_DNA"/>
</dbReference>
<dbReference type="GO" id="GO:0008033">
    <property type="term" value="P:tRNA processing"/>
    <property type="evidence" value="ECO:0007669"/>
    <property type="project" value="InterPro"/>
</dbReference>
<dbReference type="PANTHER" id="PTHR28173">
    <property type="entry name" value="RIBONUCLEASES P/MRP PROTEIN SUBUNIT POP8"/>
    <property type="match status" value="1"/>
</dbReference>
<evidence type="ECO:0000313" key="3">
    <source>
        <dbReference type="Proteomes" id="UP000664169"/>
    </source>
</evidence>
<dbReference type="Proteomes" id="UP000664169">
    <property type="component" value="Unassembled WGS sequence"/>
</dbReference>
<dbReference type="InterPro" id="IPR049128">
    <property type="entry name" value="Pop8-like_dom"/>
</dbReference>
<dbReference type="AlphaFoldDB" id="A0A8H3IFY3"/>
<dbReference type="GO" id="GO:0005655">
    <property type="term" value="C:nucleolar ribonuclease P complex"/>
    <property type="evidence" value="ECO:0007669"/>
    <property type="project" value="InterPro"/>
</dbReference>
<proteinExistence type="predicted"/>
<dbReference type="GO" id="GO:0004526">
    <property type="term" value="F:ribonuclease P activity"/>
    <property type="evidence" value="ECO:0007669"/>
    <property type="project" value="TreeGrafter"/>
</dbReference>
<dbReference type="PANTHER" id="PTHR28173:SF1">
    <property type="entry name" value="RIBONUCLEASES P_MRP PROTEIN SUBUNIT POP8"/>
    <property type="match status" value="1"/>
</dbReference>
<dbReference type="GO" id="GO:0000294">
    <property type="term" value="P:nuclear-transcribed mRNA catabolic process, RNase MRP-dependent"/>
    <property type="evidence" value="ECO:0007669"/>
    <property type="project" value="TreeGrafter"/>
</dbReference>
<dbReference type="GO" id="GO:0000172">
    <property type="term" value="C:ribonuclease MRP complex"/>
    <property type="evidence" value="ECO:0007669"/>
    <property type="project" value="InterPro"/>
</dbReference>
<evidence type="ECO:0000259" key="1">
    <source>
        <dbReference type="Pfam" id="PF20976"/>
    </source>
</evidence>
<dbReference type="Pfam" id="PF20976">
    <property type="entry name" value="Pop8"/>
    <property type="match status" value="1"/>
</dbReference>
<sequence>MANDTSPSNTTDRKRKADDTSRTKILADCTVRDFTWYYLDVSLVAQQPTSKTDPIDALTAKKYLTIAMTQRFGVIGSAVSIDILKIENDTVWIKVPFEDRIMVTEALSGWSGNGIAWRIKQSGPWLGGLTGSSSRHLFDD</sequence>
<keyword evidence="3" id="KW-1185">Reference proteome</keyword>
<protein>
    <recommendedName>
        <fullName evidence="1">Ribonucleases P/MRP subunit Pop8-like domain-containing protein</fullName>
    </recommendedName>
</protein>
<dbReference type="GO" id="GO:0034965">
    <property type="term" value="P:intronic box C/D snoRNA processing"/>
    <property type="evidence" value="ECO:0007669"/>
    <property type="project" value="TreeGrafter"/>
</dbReference>
<dbReference type="GO" id="GO:0000171">
    <property type="term" value="F:ribonuclease MRP activity"/>
    <property type="evidence" value="ECO:0007669"/>
    <property type="project" value="TreeGrafter"/>
</dbReference>
<feature type="domain" description="Ribonucleases P/MRP subunit Pop8-like" evidence="1">
    <location>
        <begin position="36"/>
        <end position="110"/>
    </location>
</feature>
<organism evidence="2 3">
    <name type="scientific">Gomphillus americanus</name>
    <dbReference type="NCBI Taxonomy" id="1940652"/>
    <lineage>
        <taxon>Eukaryota</taxon>
        <taxon>Fungi</taxon>
        <taxon>Dikarya</taxon>
        <taxon>Ascomycota</taxon>
        <taxon>Pezizomycotina</taxon>
        <taxon>Lecanoromycetes</taxon>
        <taxon>OSLEUM clade</taxon>
        <taxon>Ostropomycetidae</taxon>
        <taxon>Ostropales</taxon>
        <taxon>Graphidaceae</taxon>
        <taxon>Gomphilloideae</taxon>
        <taxon>Gomphillus</taxon>
    </lineage>
</organism>
<evidence type="ECO:0000313" key="2">
    <source>
        <dbReference type="EMBL" id="CAF9912219.1"/>
    </source>
</evidence>
<accession>A0A8H3IFY3</accession>